<keyword evidence="5" id="KW-1185">Reference proteome</keyword>
<dbReference type="SMART" id="SM00320">
    <property type="entry name" value="WD40"/>
    <property type="match status" value="6"/>
</dbReference>
<feature type="repeat" description="WD" evidence="3">
    <location>
        <begin position="121"/>
        <end position="149"/>
    </location>
</feature>
<accession>A0AAD4HHG2</accession>
<name>A0AAD4HHG2_9AGAM</name>
<dbReference type="InterPro" id="IPR015943">
    <property type="entry name" value="WD40/YVTN_repeat-like_dom_sf"/>
</dbReference>
<organism evidence="4 5">
    <name type="scientific">Suillus fuscotomentosus</name>
    <dbReference type="NCBI Taxonomy" id="1912939"/>
    <lineage>
        <taxon>Eukaryota</taxon>
        <taxon>Fungi</taxon>
        <taxon>Dikarya</taxon>
        <taxon>Basidiomycota</taxon>
        <taxon>Agaricomycotina</taxon>
        <taxon>Agaricomycetes</taxon>
        <taxon>Agaricomycetidae</taxon>
        <taxon>Boletales</taxon>
        <taxon>Suillineae</taxon>
        <taxon>Suillaceae</taxon>
        <taxon>Suillus</taxon>
    </lineage>
</organism>
<dbReference type="EMBL" id="JABBWK010000044">
    <property type="protein sequence ID" value="KAG1897780.1"/>
    <property type="molecule type" value="Genomic_DNA"/>
</dbReference>
<comment type="caution">
    <text evidence="4">The sequence shown here is derived from an EMBL/GenBank/DDBJ whole genome shotgun (WGS) entry which is preliminary data.</text>
</comment>
<sequence length="365" mass="40257">MLSGRPASRSSWPVVPVNESTLTPVLTLRGHKYITTRSISYFPDGKRIISGSCDRTICEWNIEAGKEIKKARDVCKQEVHAVGVSRDGRWVVSAGGDYSGELKVREVETGTVRTFELTSGINCIDISGDSTLLASGSLDGTTRIWSLETCNLVAGPFKSINWVDAIRFSQDSKKLALKSNGGSRLEVWDVQSQRLVVYREGDWGLGGVPVFWTTKDTAIVTAFSFEVAQFQVKTIYEFDVSTLENTGAPFEGHTQTITSIALSLDHALLASAAQDNTIKLWAFESRQLLASFDSCSTICHLLFSPDSRQLVYTTASLFGNNIYLCNTPPEILANIQPVPQDRTVSSRNLFLADVLIPYFSFIPLY</sequence>
<evidence type="ECO:0000313" key="4">
    <source>
        <dbReference type="EMBL" id="KAG1897780.1"/>
    </source>
</evidence>
<feature type="repeat" description="WD" evidence="3">
    <location>
        <begin position="250"/>
        <end position="291"/>
    </location>
</feature>
<reference evidence="4" key="1">
    <citation type="journal article" date="2020" name="New Phytol.">
        <title>Comparative genomics reveals dynamic genome evolution in host specialist ectomycorrhizal fungi.</title>
        <authorList>
            <person name="Lofgren L.A."/>
            <person name="Nguyen N.H."/>
            <person name="Vilgalys R."/>
            <person name="Ruytinx J."/>
            <person name="Liao H.L."/>
            <person name="Branco S."/>
            <person name="Kuo A."/>
            <person name="LaButti K."/>
            <person name="Lipzen A."/>
            <person name="Andreopoulos W."/>
            <person name="Pangilinan J."/>
            <person name="Riley R."/>
            <person name="Hundley H."/>
            <person name="Na H."/>
            <person name="Barry K."/>
            <person name="Grigoriev I.V."/>
            <person name="Stajich J.E."/>
            <person name="Kennedy P.G."/>
        </authorList>
    </citation>
    <scope>NUCLEOTIDE SEQUENCE</scope>
    <source>
        <strain evidence="4">FC203</strain>
    </source>
</reference>
<evidence type="ECO:0000256" key="3">
    <source>
        <dbReference type="PROSITE-ProRule" id="PRU00221"/>
    </source>
</evidence>
<dbReference type="SUPFAM" id="SSF50978">
    <property type="entry name" value="WD40 repeat-like"/>
    <property type="match status" value="1"/>
</dbReference>
<keyword evidence="1 3" id="KW-0853">WD repeat</keyword>
<dbReference type="PRINTS" id="PR00320">
    <property type="entry name" value="GPROTEINBRPT"/>
</dbReference>
<proteinExistence type="predicted"/>
<feature type="repeat" description="WD" evidence="3">
    <location>
        <begin position="38"/>
        <end position="70"/>
    </location>
</feature>
<keyword evidence="2" id="KW-0677">Repeat</keyword>
<evidence type="ECO:0000256" key="2">
    <source>
        <dbReference type="ARBA" id="ARBA00022737"/>
    </source>
</evidence>
<dbReference type="RefSeq" id="XP_041223356.1">
    <property type="nucleotide sequence ID" value="XM_041372120.1"/>
</dbReference>
<protein>
    <submittedName>
        <fullName evidence="4">WD40-repeat-containing domain protein</fullName>
    </submittedName>
</protein>
<dbReference type="GeneID" id="64666418"/>
<dbReference type="AlphaFoldDB" id="A0AAD4HHG2"/>
<gene>
    <name evidence="4" type="ORF">F5891DRAFT_517165</name>
</gene>
<dbReference type="InterPro" id="IPR036322">
    <property type="entry name" value="WD40_repeat_dom_sf"/>
</dbReference>
<evidence type="ECO:0000256" key="1">
    <source>
        <dbReference type="ARBA" id="ARBA00022574"/>
    </source>
</evidence>
<dbReference type="PANTHER" id="PTHR19879">
    <property type="entry name" value="TRANSCRIPTION INITIATION FACTOR TFIID"/>
    <property type="match status" value="1"/>
</dbReference>
<dbReference type="Proteomes" id="UP001195769">
    <property type="component" value="Unassembled WGS sequence"/>
</dbReference>
<dbReference type="Pfam" id="PF00400">
    <property type="entry name" value="WD40"/>
    <property type="match status" value="3"/>
</dbReference>
<evidence type="ECO:0000313" key="5">
    <source>
        <dbReference type="Proteomes" id="UP001195769"/>
    </source>
</evidence>
<dbReference type="Gene3D" id="2.130.10.10">
    <property type="entry name" value="YVTN repeat-like/Quinoprotein amine dehydrogenase"/>
    <property type="match status" value="2"/>
</dbReference>
<dbReference type="PROSITE" id="PS50294">
    <property type="entry name" value="WD_REPEATS_REGION"/>
    <property type="match status" value="2"/>
</dbReference>
<dbReference type="InterPro" id="IPR020472">
    <property type="entry name" value="WD40_PAC1"/>
</dbReference>
<dbReference type="PANTHER" id="PTHR19879:SF9">
    <property type="entry name" value="TRANSCRIPTION INITIATION FACTOR TFIID SUBUNIT 5"/>
    <property type="match status" value="1"/>
</dbReference>
<dbReference type="InterPro" id="IPR001680">
    <property type="entry name" value="WD40_rpt"/>
</dbReference>
<dbReference type="PROSITE" id="PS50082">
    <property type="entry name" value="WD_REPEATS_2"/>
    <property type="match status" value="3"/>
</dbReference>